<organism evidence="4 5">
    <name type="scientific">Adineta ricciae</name>
    <name type="common">Rotifer</name>
    <dbReference type="NCBI Taxonomy" id="249248"/>
    <lineage>
        <taxon>Eukaryota</taxon>
        <taxon>Metazoa</taxon>
        <taxon>Spiralia</taxon>
        <taxon>Gnathifera</taxon>
        <taxon>Rotifera</taxon>
        <taxon>Eurotatoria</taxon>
        <taxon>Bdelloidea</taxon>
        <taxon>Adinetida</taxon>
        <taxon>Adinetidae</taxon>
        <taxon>Adineta</taxon>
    </lineage>
</organism>
<comment type="caution">
    <text evidence="4">The sequence shown here is derived from an EMBL/GenBank/DDBJ whole genome shotgun (WGS) entry which is preliminary data.</text>
</comment>
<dbReference type="Gene3D" id="3.40.50.300">
    <property type="entry name" value="P-loop containing nucleotide triphosphate hydrolases"/>
    <property type="match status" value="1"/>
</dbReference>
<feature type="compositionally biased region" description="Basic and acidic residues" evidence="3">
    <location>
        <begin position="1"/>
        <end position="24"/>
    </location>
</feature>
<evidence type="ECO:0000313" key="4">
    <source>
        <dbReference type="EMBL" id="CAF1094743.1"/>
    </source>
</evidence>
<gene>
    <name evidence="4" type="ORF">EDS130_LOCUS19672</name>
</gene>
<dbReference type="PRINTS" id="PR00449">
    <property type="entry name" value="RASTRNSFRMNG"/>
</dbReference>
<dbReference type="EMBL" id="CAJNOJ010000095">
    <property type="protein sequence ID" value="CAF1094743.1"/>
    <property type="molecule type" value="Genomic_DNA"/>
</dbReference>
<dbReference type="PANTHER" id="PTHR45775:SF6">
    <property type="entry name" value="RAD, GEM_KIR FAMILY MEMBER 2, ISOFORM C"/>
    <property type="match status" value="1"/>
</dbReference>
<comment type="similarity">
    <text evidence="1">Belongs to the small GTPase superfamily. RGK family.</text>
</comment>
<feature type="region of interest" description="Disordered" evidence="3">
    <location>
        <begin position="303"/>
        <end position="357"/>
    </location>
</feature>
<evidence type="ECO:0000313" key="5">
    <source>
        <dbReference type="Proteomes" id="UP000663852"/>
    </source>
</evidence>
<dbReference type="OrthoDB" id="5239715at2759"/>
<feature type="region of interest" description="Disordered" evidence="3">
    <location>
        <begin position="121"/>
        <end position="143"/>
    </location>
</feature>
<dbReference type="SUPFAM" id="SSF52540">
    <property type="entry name" value="P-loop containing nucleoside triphosphate hydrolases"/>
    <property type="match status" value="1"/>
</dbReference>
<feature type="region of interest" description="Disordered" evidence="3">
    <location>
        <begin position="1"/>
        <end position="53"/>
    </location>
</feature>
<proteinExistence type="inferred from homology"/>
<keyword evidence="2" id="KW-0597">Phosphoprotein</keyword>
<dbReference type="GO" id="GO:0005525">
    <property type="term" value="F:GTP binding"/>
    <property type="evidence" value="ECO:0007669"/>
    <property type="project" value="InterPro"/>
</dbReference>
<evidence type="ECO:0000256" key="2">
    <source>
        <dbReference type="ARBA" id="ARBA00022553"/>
    </source>
</evidence>
<dbReference type="Pfam" id="PF00071">
    <property type="entry name" value="Ras"/>
    <property type="match status" value="1"/>
</dbReference>
<reference evidence="4" key="1">
    <citation type="submission" date="2021-02" db="EMBL/GenBank/DDBJ databases">
        <authorList>
            <person name="Nowell W R."/>
        </authorList>
    </citation>
    <scope>NUCLEOTIDE SEQUENCE</scope>
</reference>
<dbReference type="SMART" id="SM00175">
    <property type="entry name" value="RAB"/>
    <property type="match status" value="1"/>
</dbReference>
<feature type="compositionally biased region" description="Polar residues" evidence="3">
    <location>
        <begin position="25"/>
        <end position="39"/>
    </location>
</feature>
<evidence type="ECO:0000256" key="3">
    <source>
        <dbReference type="SAM" id="MobiDB-lite"/>
    </source>
</evidence>
<dbReference type="PROSITE" id="PS51419">
    <property type="entry name" value="RAB"/>
    <property type="match status" value="1"/>
</dbReference>
<dbReference type="InterPro" id="IPR051641">
    <property type="entry name" value="RGK_GTP-binding_reg"/>
</dbReference>
<dbReference type="InterPro" id="IPR001806">
    <property type="entry name" value="Small_GTPase"/>
</dbReference>
<dbReference type="GO" id="GO:0005886">
    <property type="term" value="C:plasma membrane"/>
    <property type="evidence" value="ECO:0007669"/>
    <property type="project" value="TreeGrafter"/>
</dbReference>
<feature type="compositionally biased region" description="Basic and acidic residues" evidence="3">
    <location>
        <begin position="323"/>
        <end position="335"/>
    </location>
</feature>
<dbReference type="PROSITE" id="PS51421">
    <property type="entry name" value="RAS"/>
    <property type="match status" value="1"/>
</dbReference>
<protein>
    <submittedName>
        <fullName evidence="4">Uncharacterized protein</fullName>
    </submittedName>
</protein>
<dbReference type="Proteomes" id="UP000663852">
    <property type="component" value="Unassembled WGS sequence"/>
</dbReference>
<accession>A0A814NTK4</accession>
<name>A0A814NTK4_ADIRI</name>
<dbReference type="GO" id="GO:0005246">
    <property type="term" value="F:calcium channel regulator activity"/>
    <property type="evidence" value="ECO:0007669"/>
    <property type="project" value="TreeGrafter"/>
</dbReference>
<dbReference type="AlphaFoldDB" id="A0A814NTK4"/>
<feature type="region of interest" description="Disordered" evidence="3">
    <location>
        <begin position="183"/>
        <end position="208"/>
    </location>
</feature>
<dbReference type="InterPro" id="IPR027417">
    <property type="entry name" value="P-loop_NTPase"/>
</dbReference>
<feature type="compositionally biased region" description="Basic and acidic residues" evidence="3">
    <location>
        <begin position="193"/>
        <end position="208"/>
    </location>
</feature>
<dbReference type="PANTHER" id="PTHR45775">
    <property type="entry name" value="RAD, GEM/KIR FAMILY MEMBER 2, ISOFORM C"/>
    <property type="match status" value="1"/>
</dbReference>
<sequence length="658" mass="74347">MYEPHLRQQSIDDGHDDSRHDKPSEQQNSRTTSRTTVHWKSSRDEDNPSLKQQINTNTDHFDALFARSNASSPPSPHPRCYSSTTPATVPFQLFTDESPHHYAKSQPHLTSSPTRSVRLLDDRRQSNSSSSKSQQSSTTLSPTVVHTKRKTFFLTHAAQVFLQSSNSQSEQLEPLARSCSYKRPQSIKKYRQKKEQAREKEREREQKEYSCARKYSTYNNNILHTVASDSARKSVGGVPSRISATDLMATADPHDQWSSPKTLRSGRVGSLPLDQLQLPLDGDEEIYRVRQFHTTSKGFVNRGDSFKRSFKRSGSTSRRNSFRKGDRTPSQERVSDSNQLNAETRISSNSLSNTNVTPAGPNLNGILDNHFVDSTIETTISSTPAVNDEVDDENENPLVERIETEDGHVQDIHVYQVYLLGMSGTGKCSLLRQFKTTEYRGIYEYSGSIEDDPDNTVSIMLDGVESRLHIINIDVDLIKCSITGDAYVVVYSITDRQSFQTAIQLIKNIREKEQTDNSSSAIKRHTPIILVGNKSDLVRKRAVTKETARLAAFRHDCKFVETSAAINDKVDDLLAGTLTQIRLSEQKRLEQRRRLTVTNGIIDVTDFDAEQLMQASVRKNSTVQSRNSKNVFSKFFSVFRKKPARLPADVENLNTDVH</sequence>
<feature type="compositionally biased region" description="Polar residues" evidence="3">
    <location>
        <begin position="336"/>
        <end position="357"/>
    </location>
</feature>
<dbReference type="GO" id="GO:0003924">
    <property type="term" value="F:GTPase activity"/>
    <property type="evidence" value="ECO:0007669"/>
    <property type="project" value="InterPro"/>
</dbReference>
<dbReference type="SMART" id="SM00173">
    <property type="entry name" value="RAS"/>
    <property type="match status" value="1"/>
</dbReference>
<evidence type="ECO:0000256" key="1">
    <source>
        <dbReference type="ARBA" id="ARBA00008846"/>
    </source>
</evidence>
<feature type="compositionally biased region" description="Low complexity" evidence="3">
    <location>
        <begin position="126"/>
        <end position="143"/>
    </location>
</feature>